<proteinExistence type="predicted"/>
<evidence type="ECO:0000313" key="3">
    <source>
        <dbReference type="Proteomes" id="UP001408356"/>
    </source>
</evidence>
<dbReference type="Proteomes" id="UP001408356">
    <property type="component" value="Unassembled WGS sequence"/>
</dbReference>
<feature type="region of interest" description="Disordered" evidence="1">
    <location>
        <begin position="1"/>
        <end position="28"/>
    </location>
</feature>
<keyword evidence="3" id="KW-1185">Reference proteome</keyword>
<feature type="non-terminal residue" evidence="2">
    <location>
        <position position="59"/>
    </location>
</feature>
<evidence type="ECO:0000313" key="2">
    <source>
        <dbReference type="EMBL" id="KAK9419368.1"/>
    </source>
</evidence>
<evidence type="ECO:0000256" key="1">
    <source>
        <dbReference type="SAM" id="MobiDB-lite"/>
    </source>
</evidence>
<sequence length="59" mass="6256">MSENTAGTSTSSTFDKPHRAPGQRDLTRGPIGRTLIAFALPTLGSNVLQSLNGSINTIW</sequence>
<gene>
    <name evidence="2" type="ORF">SUNI508_14109</name>
</gene>
<dbReference type="EMBL" id="JARVKF010000325">
    <property type="protein sequence ID" value="KAK9419368.1"/>
    <property type="molecule type" value="Genomic_DNA"/>
</dbReference>
<feature type="compositionally biased region" description="Polar residues" evidence="1">
    <location>
        <begin position="1"/>
        <end position="14"/>
    </location>
</feature>
<reference evidence="2 3" key="1">
    <citation type="journal article" date="2024" name="J. Plant Pathol.">
        <title>Sequence and assembly of the genome of Seiridium unicorne, isolate CBS 538.82, causal agent of cypress canker disease.</title>
        <authorList>
            <person name="Scali E."/>
            <person name="Rocca G.D."/>
            <person name="Danti R."/>
            <person name="Garbelotto M."/>
            <person name="Barberini S."/>
            <person name="Baroncelli R."/>
            <person name="Emiliani G."/>
        </authorList>
    </citation>
    <scope>NUCLEOTIDE SEQUENCE [LARGE SCALE GENOMIC DNA]</scope>
    <source>
        <strain evidence="2 3">BM-138-508</strain>
    </source>
</reference>
<protein>
    <submittedName>
        <fullName evidence="2">Uncharacterized protein</fullName>
    </submittedName>
</protein>
<accession>A0ABR2UY70</accession>
<name>A0ABR2UY70_9PEZI</name>
<organism evidence="2 3">
    <name type="scientific">Seiridium unicorne</name>
    <dbReference type="NCBI Taxonomy" id="138068"/>
    <lineage>
        <taxon>Eukaryota</taxon>
        <taxon>Fungi</taxon>
        <taxon>Dikarya</taxon>
        <taxon>Ascomycota</taxon>
        <taxon>Pezizomycotina</taxon>
        <taxon>Sordariomycetes</taxon>
        <taxon>Xylariomycetidae</taxon>
        <taxon>Amphisphaeriales</taxon>
        <taxon>Sporocadaceae</taxon>
        <taxon>Seiridium</taxon>
    </lineage>
</organism>
<comment type="caution">
    <text evidence="2">The sequence shown here is derived from an EMBL/GenBank/DDBJ whole genome shotgun (WGS) entry which is preliminary data.</text>
</comment>